<organism evidence="12">
    <name type="scientific">Aerophobetes bacterium</name>
    <dbReference type="NCBI Taxonomy" id="2030807"/>
    <lineage>
        <taxon>Bacteria</taxon>
        <taxon>Candidatus Aerophobota</taxon>
    </lineage>
</organism>
<sequence>MQQIISDFLNYLKEEKNLSLFTVKGYISDIKDFFKFLQKKKRKIEEIDYSLLREYLRLLMGEGKKSSTVARKVSSLRCFFDFLKKRKLLEDFSVSVLRCPKIRRKIPSFLTEKEMEEVLDGVRGEGFFFWRDKAMLELAYATGMRVSELVGLEVNDIDFYAEIVKVKGKRDKERLVPVGKYALSAIKEYLRWRREKVSPDEKALFVNRFGEKISDRSVRKRLKMYIDRVGIEKNVTPHTLRHSFATHLLNRGADLRVVQELLGHERLSTTQVYTHITPSRLKKVYLRSHPRA</sequence>
<feature type="active site" evidence="9">
    <location>
        <position position="145"/>
    </location>
</feature>
<dbReference type="InterPro" id="IPR050090">
    <property type="entry name" value="Tyrosine_recombinase_XerCD"/>
</dbReference>
<proteinExistence type="inferred from homology"/>
<dbReference type="NCBIfam" id="NF040815">
    <property type="entry name" value="recomb_XerA_Arch"/>
    <property type="match status" value="1"/>
</dbReference>
<evidence type="ECO:0000259" key="11">
    <source>
        <dbReference type="PROSITE" id="PS51900"/>
    </source>
</evidence>
<dbReference type="Gene3D" id="1.10.150.130">
    <property type="match status" value="1"/>
</dbReference>
<dbReference type="CDD" id="cd00798">
    <property type="entry name" value="INT_XerDC_C"/>
    <property type="match status" value="1"/>
</dbReference>
<keyword evidence="2 9" id="KW-0963">Cytoplasm</keyword>
<evidence type="ECO:0000256" key="7">
    <source>
        <dbReference type="ARBA" id="ARBA00023172"/>
    </source>
</evidence>
<keyword evidence="5 9" id="KW-0229">DNA integration</keyword>
<dbReference type="InterPro" id="IPR004107">
    <property type="entry name" value="Integrase_SAM-like_N"/>
</dbReference>
<keyword evidence="8 9" id="KW-0131">Cell cycle</keyword>
<evidence type="ECO:0000256" key="5">
    <source>
        <dbReference type="ARBA" id="ARBA00022908"/>
    </source>
</evidence>
<evidence type="ECO:0000256" key="8">
    <source>
        <dbReference type="ARBA" id="ARBA00023306"/>
    </source>
</evidence>
<feature type="domain" description="Core-binding (CB)" evidence="11">
    <location>
        <begin position="1"/>
        <end position="84"/>
    </location>
</feature>
<comment type="subunit">
    <text evidence="9">Forms a cyclic heterotetrameric complex composed of two molecules of XerC and two molecules of XerD.</text>
</comment>
<dbReference type="AlphaFoldDB" id="A0A7V5HYQ8"/>
<name>A0A7V5HYQ8_UNCAE</name>
<dbReference type="Pfam" id="PF02899">
    <property type="entry name" value="Phage_int_SAM_1"/>
    <property type="match status" value="1"/>
</dbReference>
<gene>
    <name evidence="9" type="primary">xerC</name>
    <name evidence="12" type="ORF">ENL39_02775</name>
</gene>
<dbReference type="PANTHER" id="PTHR30349">
    <property type="entry name" value="PHAGE INTEGRASE-RELATED"/>
    <property type="match status" value="1"/>
</dbReference>
<comment type="caution">
    <text evidence="12">The sequence shown here is derived from an EMBL/GenBank/DDBJ whole genome shotgun (WGS) entry which is preliminary data.</text>
</comment>
<dbReference type="InterPro" id="IPR002104">
    <property type="entry name" value="Integrase_catalytic"/>
</dbReference>
<dbReference type="InterPro" id="IPR013762">
    <property type="entry name" value="Integrase-like_cat_sf"/>
</dbReference>
<dbReference type="NCBIfam" id="NF001399">
    <property type="entry name" value="PRK00283.1"/>
    <property type="match status" value="1"/>
</dbReference>
<feature type="active site" description="O-(3'-phospho-DNA)-tyrosine intermediate" evidence="9">
    <location>
        <position position="273"/>
    </location>
</feature>
<keyword evidence="3 9" id="KW-0132">Cell division</keyword>
<dbReference type="GO" id="GO:0051301">
    <property type="term" value="P:cell division"/>
    <property type="evidence" value="ECO:0007669"/>
    <property type="project" value="UniProtKB-KW"/>
</dbReference>
<evidence type="ECO:0000256" key="4">
    <source>
        <dbReference type="ARBA" id="ARBA00022829"/>
    </source>
</evidence>
<comment type="function">
    <text evidence="9">Site-specific tyrosine recombinase, which acts by catalyzing the cutting and rejoining of the recombining DNA molecules. The XerC-XerD complex is essential to convert dimers of the bacterial chromosome into monomers to permit their segregation at cell division. It also contributes to the segregational stability of plasmids.</text>
</comment>
<dbReference type="Pfam" id="PF00589">
    <property type="entry name" value="Phage_integrase"/>
    <property type="match status" value="1"/>
</dbReference>
<comment type="similarity">
    <text evidence="9">Belongs to the 'phage' integrase family. XerC subfamily.</text>
</comment>
<dbReference type="GO" id="GO:0009037">
    <property type="term" value="F:tyrosine-based site-specific recombinase activity"/>
    <property type="evidence" value="ECO:0007669"/>
    <property type="project" value="UniProtKB-UniRule"/>
</dbReference>
<dbReference type="InterPro" id="IPR023009">
    <property type="entry name" value="Tyrosine_recombinase_XerC/XerD"/>
</dbReference>
<feature type="active site" evidence="9">
    <location>
        <position position="169"/>
    </location>
</feature>
<reference evidence="12" key="1">
    <citation type="journal article" date="2020" name="mSystems">
        <title>Genome- and Community-Level Interaction Insights into Carbon Utilization and Element Cycling Functions of Hydrothermarchaeota in Hydrothermal Sediment.</title>
        <authorList>
            <person name="Zhou Z."/>
            <person name="Liu Y."/>
            <person name="Xu W."/>
            <person name="Pan J."/>
            <person name="Luo Z.H."/>
            <person name="Li M."/>
        </authorList>
    </citation>
    <scope>NUCLEOTIDE SEQUENCE [LARGE SCALE GENOMIC DNA]</scope>
    <source>
        <strain evidence="12">HyVt-92</strain>
    </source>
</reference>
<accession>A0A7V5HYQ8</accession>
<dbReference type="PROSITE" id="PS51900">
    <property type="entry name" value="CB"/>
    <property type="match status" value="1"/>
</dbReference>
<dbReference type="HAMAP" id="MF_01808">
    <property type="entry name" value="Recomb_XerC_XerD"/>
    <property type="match status" value="1"/>
</dbReference>
<evidence type="ECO:0000259" key="10">
    <source>
        <dbReference type="PROSITE" id="PS51898"/>
    </source>
</evidence>
<dbReference type="EMBL" id="DRTT01000084">
    <property type="protein sequence ID" value="HHF98393.1"/>
    <property type="molecule type" value="Genomic_DNA"/>
</dbReference>
<dbReference type="InterPro" id="IPR010998">
    <property type="entry name" value="Integrase_recombinase_N"/>
</dbReference>
<evidence type="ECO:0000256" key="2">
    <source>
        <dbReference type="ARBA" id="ARBA00022490"/>
    </source>
</evidence>
<feature type="active site" evidence="9">
    <location>
        <position position="238"/>
    </location>
</feature>
<dbReference type="PROSITE" id="PS51898">
    <property type="entry name" value="TYR_RECOMBINASE"/>
    <property type="match status" value="1"/>
</dbReference>
<keyword evidence="6 9" id="KW-0238">DNA-binding</keyword>
<dbReference type="PANTHER" id="PTHR30349:SF77">
    <property type="entry name" value="TYROSINE RECOMBINASE XERC"/>
    <property type="match status" value="1"/>
</dbReference>
<comment type="subcellular location">
    <subcellularLocation>
        <location evidence="1 9">Cytoplasm</location>
    </subcellularLocation>
</comment>
<feature type="active site" evidence="9">
    <location>
        <position position="264"/>
    </location>
</feature>
<evidence type="ECO:0000313" key="12">
    <source>
        <dbReference type="EMBL" id="HHF98393.1"/>
    </source>
</evidence>
<feature type="active site" evidence="9">
    <location>
        <position position="241"/>
    </location>
</feature>
<evidence type="ECO:0000256" key="1">
    <source>
        <dbReference type="ARBA" id="ARBA00004496"/>
    </source>
</evidence>
<dbReference type="InterPro" id="IPR044068">
    <property type="entry name" value="CB"/>
</dbReference>
<evidence type="ECO:0000256" key="6">
    <source>
        <dbReference type="ARBA" id="ARBA00023125"/>
    </source>
</evidence>
<evidence type="ECO:0000256" key="9">
    <source>
        <dbReference type="HAMAP-Rule" id="MF_01808"/>
    </source>
</evidence>
<dbReference type="GO" id="GO:0006313">
    <property type="term" value="P:DNA transposition"/>
    <property type="evidence" value="ECO:0007669"/>
    <property type="project" value="UniProtKB-UniRule"/>
</dbReference>
<protein>
    <recommendedName>
        <fullName evidence="9">Tyrosine recombinase XerC</fullName>
    </recommendedName>
</protein>
<keyword evidence="4 9" id="KW-0159">Chromosome partition</keyword>
<dbReference type="Proteomes" id="UP000886070">
    <property type="component" value="Unassembled WGS sequence"/>
</dbReference>
<evidence type="ECO:0000256" key="3">
    <source>
        <dbReference type="ARBA" id="ARBA00022618"/>
    </source>
</evidence>
<dbReference type="GO" id="GO:0003677">
    <property type="term" value="F:DNA binding"/>
    <property type="evidence" value="ECO:0007669"/>
    <property type="project" value="UniProtKB-UniRule"/>
</dbReference>
<feature type="domain" description="Tyr recombinase" evidence="10">
    <location>
        <begin position="105"/>
        <end position="286"/>
    </location>
</feature>
<dbReference type="GO" id="GO:0007059">
    <property type="term" value="P:chromosome segregation"/>
    <property type="evidence" value="ECO:0007669"/>
    <property type="project" value="UniProtKB-UniRule"/>
</dbReference>
<dbReference type="InterPro" id="IPR011010">
    <property type="entry name" value="DNA_brk_join_enz"/>
</dbReference>
<keyword evidence="7 9" id="KW-0233">DNA recombination</keyword>
<dbReference type="SUPFAM" id="SSF56349">
    <property type="entry name" value="DNA breaking-rejoining enzymes"/>
    <property type="match status" value="1"/>
</dbReference>
<dbReference type="Gene3D" id="1.10.443.10">
    <property type="entry name" value="Intergrase catalytic core"/>
    <property type="match status" value="1"/>
</dbReference>
<dbReference type="GO" id="GO:0005737">
    <property type="term" value="C:cytoplasm"/>
    <property type="evidence" value="ECO:0007669"/>
    <property type="project" value="UniProtKB-SubCell"/>
</dbReference>